<sequence length="273" mass="29867">ISDLGLQGPQTLHRDVVQGTALYIAPEILRAQPSTERSDIYALGVILYQLLVADLRRPLVPGWERDLSDSLLVEEIAHATDGDPARRTASVEALLAGLQDLPARHAARQREAAEREQALRDRANARRSRARRPWLIGTFATLSLGFATTLFAYLQLRQSEAALASQKQNVEALNRFLTLELLAEANPAISGRSNVTVVEAAKRAARMIDNDETSYGPELRATVHAAMQTTFNSLGEHRASLAEGDKALTALTKVANPDLQQKAHIQILKADSL</sequence>
<dbReference type="SUPFAM" id="SSF56112">
    <property type="entry name" value="Protein kinase-like (PK-like)"/>
    <property type="match status" value="1"/>
</dbReference>
<feature type="transmembrane region" description="Helical" evidence="5">
    <location>
        <begin position="134"/>
        <end position="154"/>
    </location>
</feature>
<dbReference type="Gene3D" id="1.10.510.10">
    <property type="entry name" value="Transferase(Phosphotransferase) domain 1"/>
    <property type="match status" value="1"/>
</dbReference>
<evidence type="ECO:0000313" key="8">
    <source>
        <dbReference type="Proteomes" id="UP001172778"/>
    </source>
</evidence>
<keyword evidence="5" id="KW-0812">Transmembrane</keyword>
<feature type="non-terminal residue" evidence="7">
    <location>
        <position position="1"/>
    </location>
</feature>
<dbReference type="Proteomes" id="UP001172778">
    <property type="component" value="Unassembled WGS sequence"/>
</dbReference>
<dbReference type="RefSeq" id="WP_331488634.1">
    <property type="nucleotide sequence ID" value="NZ_JARRAF010000142.1"/>
</dbReference>
<keyword evidence="3" id="KW-0418">Kinase</keyword>
<gene>
    <name evidence="7" type="ORF">PZA18_24020</name>
</gene>
<keyword evidence="2" id="KW-0547">Nucleotide-binding</keyword>
<dbReference type="PANTHER" id="PTHR43289:SF6">
    <property type="entry name" value="SERINE_THREONINE-PROTEIN KINASE NEKL-3"/>
    <property type="match status" value="1"/>
</dbReference>
<evidence type="ECO:0000259" key="6">
    <source>
        <dbReference type="PROSITE" id="PS50011"/>
    </source>
</evidence>
<protein>
    <recommendedName>
        <fullName evidence="6">Protein kinase domain-containing protein</fullName>
    </recommendedName>
</protein>
<dbReference type="InterPro" id="IPR000719">
    <property type="entry name" value="Prot_kinase_dom"/>
</dbReference>
<feature type="non-terminal residue" evidence="7">
    <location>
        <position position="273"/>
    </location>
</feature>
<keyword evidence="5" id="KW-1133">Transmembrane helix</keyword>
<keyword evidence="8" id="KW-1185">Reference proteome</keyword>
<evidence type="ECO:0000256" key="1">
    <source>
        <dbReference type="ARBA" id="ARBA00022679"/>
    </source>
</evidence>
<keyword evidence="4" id="KW-0067">ATP-binding</keyword>
<evidence type="ECO:0000313" key="7">
    <source>
        <dbReference type="EMBL" id="MDK2127106.1"/>
    </source>
</evidence>
<evidence type="ECO:0000256" key="4">
    <source>
        <dbReference type="ARBA" id="ARBA00022840"/>
    </source>
</evidence>
<name>A0ABT7E483_9NEIS</name>
<organism evidence="7 8">
    <name type="scientific">Parachitinimonas caeni</name>
    <dbReference type="NCBI Taxonomy" id="3031301"/>
    <lineage>
        <taxon>Bacteria</taxon>
        <taxon>Pseudomonadati</taxon>
        <taxon>Pseudomonadota</taxon>
        <taxon>Betaproteobacteria</taxon>
        <taxon>Neisseriales</taxon>
        <taxon>Chitinibacteraceae</taxon>
        <taxon>Parachitinimonas</taxon>
    </lineage>
</organism>
<feature type="domain" description="Protein kinase" evidence="6">
    <location>
        <begin position="1"/>
        <end position="189"/>
    </location>
</feature>
<evidence type="ECO:0000256" key="2">
    <source>
        <dbReference type="ARBA" id="ARBA00022741"/>
    </source>
</evidence>
<dbReference type="PROSITE" id="PS50011">
    <property type="entry name" value="PROTEIN_KINASE_DOM"/>
    <property type="match status" value="1"/>
</dbReference>
<dbReference type="InterPro" id="IPR011009">
    <property type="entry name" value="Kinase-like_dom_sf"/>
</dbReference>
<dbReference type="Pfam" id="PF00069">
    <property type="entry name" value="Pkinase"/>
    <property type="match status" value="1"/>
</dbReference>
<evidence type="ECO:0000256" key="3">
    <source>
        <dbReference type="ARBA" id="ARBA00022777"/>
    </source>
</evidence>
<keyword evidence="5" id="KW-0472">Membrane</keyword>
<comment type="caution">
    <text evidence="7">The sequence shown here is derived from an EMBL/GenBank/DDBJ whole genome shotgun (WGS) entry which is preliminary data.</text>
</comment>
<proteinExistence type="predicted"/>
<evidence type="ECO:0000256" key="5">
    <source>
        <dbReference type="SAM" id="Phobius"/>
    </source>
</evidence>
<dbReference type="EMBL" id="JARRAF010000142">
    <property type="protein sequence ID" value="MDK2127106.1"/>
    <property type="molecule type" value="Genomic_DNA"/>
</dbReference>
<accession>A0ABT7E483</accession>
<keyword evidence="1" id="KW-0808">Transferase</keyword>
<dbReference type="PANTHER" id="PTHR43289">
    <property type="entry name" value="MITOGEN-ACTIVATED PROTEIN KINASE KINASE KINASE 20-RELATED"/>
    <property type="match status" value="1"/>
</dbReference>
<reference evidence="7" key="1">
    <citation type="submission" date="2023-03" db="EMBL/GenBank/DDBJ databases">
        <title>Chitinimonas shenzhenensis gen. nov., sp. nov., a novel member of family Burkholderiaceae isolated from activated sludge collected in Shen Zhen, China.</title>
        <authorList>
            <person name="Wang X."/>
        </authorList>
    </citation>
    <scope>NUCLEOTIDE SEQUENCE</scope>
    <source>
        <strain evidence="7">DQS-5</strain>
    </source>
</reference>